<dbReference type="Gene3D" id="3.40.50.140">
    <property type="match status" value="1"/>
</dbReference>
<dbReference type="GO" id="GO:0003677">
    <property type="term" value="F:DNA binding"/>
    <property type="evidence" value="ECO:0007669"/>
    <property type="project" value="UniProtKB-KW"/>
</dbReference>
<dbReference type="PROSITE" id="PS00396">
    <property type="entry name" value="TOPO_IA_1"/>
    <property type="match status" value="1"/>
</dbReference>
<dbReference type="HAMAP" id="MF_00952">
    <property type="entry name" value="Topoisom_1_prok"/>
    <property type="match status" value="1"/>
</dbReference>
<evidence type="ECO:0000256" key="11">
    <source>
        <dbReference type="SAM" id="MobiDB-lite"/>
    </source>
</evidence>
<dbReference type="InterPro" id="IPR028612">
    <property type="entry name" value="Topoisom_1_IA"/>
</dbReference>
<comment type="catalytic activity">
    <reaction evidence="1 10">
        <text>ATP-independent breakage of single-stranded DNA, followed by passage and rejoining.</text>
        <dbReference type="EC" id="5.6.2.1"/>
    </reaction>
</comment>
<feature type="domain" description="Toprim" evidence="12">
    <location>
        <begin position="4"/>
        <end position="114"/>
    </location>
</feature>
<dbReference type="InterPro" id="IPR013825">
    <property type="entry name" value="Topo_IA_cen_sub2"/>
</dbReference>
<dbReference type="InterPro" id="IPR003601">
    <property type="entry name" value="Topo_IA_2"/>
</dbReference>
<dbReference type="Pfam" id="PF01131">
    <property type="entry name" value="Topoisom_bac"/>
    <property type="match status" value="1"/>
</dbReference>
<keyword evidence="5" id="KW-0862">Zinc</keyword>
<feature type="site" description="Interaction with DNA" evidence="10">
    <location>
        <position position="144"/>
    </location>
</feature>
<feature type="site" description="Interaction with DNA" evidence="10">
    <location>
        <position position="493"/>
    </location>
</feature>
<dbReference type="InterPro" id="IPR013498">
    <property type="entry name" value="Topo_IA_Znf"/>
</dbReference>
<evidence type="ECO:0000313" key="15">
    <source>
        <dbReference type="Proteomes" id="UP000029585"/>
    </source>
</evidence>
<feature type="compositionally biased region" description="Basic residues" evidence="11">
    <location>
        <begin position="733"/>
        <end position="743"/>
    </location>
</feature>
<evidence type="ECO:0000259" key="12">
    <source>
        <dbReference type="PROSITE" id="PS50880"/>
    </source>
</evidence>
<dbReference type="InterPro" id="IPR000380">
    <property type="entry name" value="Topo_IA"/>
</dbReference>
<dbReference type="InterPro" id="IPR013824">
    <property type="entry name" value="Topo_IA_cen_sub1"/>
</dbReference>
<dbReference type="CDD" id="cd00186">
    <property type="entry name" value="TOP1Ac"/>
    <property type="match status" value="1"/>
</dbReference>
<keyword evidence="8 10" id="KW-0238">DNA-binding</keyword>
<dbReference type="InterPro" id="IPR013826">
    <property type="entry name" value="Topo_IA_cen_sub3"/>
</dbReference>
<dbReference type="SUPFAM" id="SSF57783">
    <property type="entry name" value="Zinc beta-ribbon"/>
    <property type="match status" value="1"/>
</dbReference>
<dbReference type="InterPro" id="IPR023406">
    <property type="entry name" value="Topo_IA_AS"/>
</dbReference>
<comment type="subunit">
    <text evidence="10">Monomer.</text>
</comment>
<dbReference type="EMBL" id="ADLO01000084">
    <property type="protein sequence ID" value="KGF54594.1"/>
    <property type="molecule type" value="Genomic_DNA"/>
</dbReference>
<keyword evidence="3" id="KW-0479">Metal-binding</keyword>
<dbReference type="PROSITE" id="PS52039">
    <property type="entry name" value="TOPO_IA_2"/>
    <property type="match status" value="1"/>
</dbReference>
<organism evidence="14 15">
    <name type="scientific">Flavonifractor plautii 1_3_50AFAA</name>
    <dbReference type="NCBI Taxonomy" id="742738"/>
    <lineage>
        <taxon>Bacteria</taxon>
        <taxon>Bacillati</taxon>
        <taxon>Bacillota</taxon>
        <taxon>Clostridia</taxon>
        <taxon>Eubacteriales</taxon>
        <taxon>Oscillospiraceae</taxon>
        <taxon>Flavonifractor</taxon>
    </lineage>
</organism>
<dbReference type="GO" id="GO:0003917">
    <property type="term" value="F:DNA topoisomerase type I (single strand cut, ATP-independent) activity"/>
    <property type="evidence" value="ECO:0007669"/>
    <property type="project" value="UniProtKB-UniRule"/>
</dbReference>
<feature type="site" description="Interaction with DNA" evidence="10">
    <location>
        <position position="156"/>
    </location>
</feature>
<evidence type="ECO:0000256" key="10">
    <source>
        <dbReference type="HAMAP-Rule" id="MF_00952"/>
    </source>
</evidence>
<feature type="site" description="Interaction with DNA" evidence="10">
    <location>
        <position position="149"/>
    </location>
</feature>
<dbReference type="PROSITE" id="PS50880">
    <property type="entry name" value="TOPRIM"/>
    <property type="match status" value="1"/>
</dbReference>
<evidence type="ECO:0000313" key="14">
    <source>
        <dbReference type="EMBL" id="KGF54594.1"/>
    </source>
</evidence>
<feature type="region of interest" description="Interaction with DNA" evidence="10">
    <location>
        <begin position="164"/>
        <end position="169"/>
    </location>
</feature>
<dbReference type="Proteomes" id="UP000029585">
    <property type="component" value="Unassembled WGS sequence"/>
</dbReference>
<dbReference type="eggNOG" id="COG0550">
    <property type="taxonomic scope" value="Bacteria"/>
</dbReference>
<keyword evidence="7 10" id="KW-0799">Topoisomerase</keyword>
<dbReference type="AlphaFoldDB" id="A0A096DAN1"/>
<protein>
    <recommendedName>
        <fullName evidence="10">DNA topoisomerase 1</fullName>
        <ecNumber evidence="10">5.6.2.1</ecNumber>
    </recommendedName>
    <alternativeName>
        <fullName evidence="10">DNA topoisomerase I</fullName>
    </alternativeName>
</protein>
<dbReference type="InterPro" id="IPR006171">
    <property type="entry name" value="TOPRIM_dom"/>
</dbReference>
<keyword evidence="4" id="KW-0863">Zinc-finger</keyword>
<reference evidence="14 15" key="1">
    <citation type="submission" date="2011-08" db="EMBL/GenBank/DDBJ databases">
        <title>The Genome Sequence of Clostridium orbiscindens 1_3_50AFAA.</title>
        <authorList>
            <consortium name="The Broad Institute Genome Sequencing Platform"/>
            <person name="Earl A."/>
            <person name="Ward D."/>
            <person name="Feldgarden M."/>
            <person name="Gevers D."/>
            <person name="Daigneault M."/>
            <person name="Strauss J."/>
            <person name="Allen-Vercoe E."/>
            <person name="Young S.K."/>
            <person name="Zeng Q."/>
            <person name="Gargeya S."/>
            <person name="Fitzgerald M."/>
            <person name="Haas B."/>
            <person name="Abouelleil A."/>
            <person name="Alvarado L."/>
            <person name="Arachchi H.M."/>
            <person name="Berlin A."/>
            <person name="Brown A."/>
            <person name="Chapman S.B."/>
            <person name="Chen Z."/>
            <person name="Dunbar C."/>
            <person name="Freedman E."/>
            <person name="Gearin G."/>
            <person name="Gellesch M."/>
            <person name="Goldberg J."/>
            <person name="Griggs A."/>
            <person name="Gujja S."/>
            <person name="Heiman D."/>
            <person name="Howarth C."/>
            <person name="Larson L."/>
            <person name="Lui A."/>
            <person name="MacDonald P.J.P."/>
            <person name="Montmayeur A."/>
            <person name="Murphy C."/>
            <person name="Neiman D."/>
            <person name="Pearson M."/>
            <person name="Priest M."/>
            <person name="Roberts A."/>
            <person name="Saif S."/>
            <person name="Shea T."/>
            <person name="Shenoy N."/>
            <person name="Sisk P."/>
            <person name="Stolte C."/>
            <person name="Sykes S."/>
            <person name="Wortman J."/>
            <person name="Nusbaum C."/>
            <person name="Birren B."/>
        </authorList>
    </citation>
    <scope>NUCLEOTIDE SEQUENCE [LARGE SCALE GENOMIC DNA]</scope>
    <source>
        <strain evidence="14 15">1_3_50AFAA</strain>
    </source>
</reference>
<evidence type="ECO:0000256" key="1">
    <source>
        <dbReference type="ARBA" id="ARBA00000213"/>
    </source>
</evidence>
<dbReference type="SMART" id="SM00436">
    <property type="entry name" value="TOP1Bc"/>
    <property type="match status" value="1"/>
</dbReference>
<keyword evidence="6" id="KW-0460">Magnesium</keyword>
<feature type="site" description="Interaction with DNA" evidence="10">
    <location>
        <position position="303"/>
    </location>
</feature>
<dbReference type="PRINTS" id="PR00417">
    <property type="entry name" value="PRTPISMRASEI"/>
</dbReference>
<dbReference type="PATRIC" id="fig|742738.3.peg.2830"/>
<keyword evidence="15" id="KW-1185">Reference proteome</keyword>
<name>A0A096DAN1_FLAPL</name>
<dbReference type="InterPro" id="IPR023405">
    <property type="entry name" value="Topo_IA_core_domain"/>
</dbReference>
<dbReference type="SMART" id="SM00437">
    <property type="entry name" value="TOP1Ac"/>
    <property type="match status" value="1"/>
</dbReference>
<dbReference type="RefSeq" id="WP_044941940.1">
    <property type="nucleotide sequence ID" value="NZ_KN174164.1"/>
</dbReference>
<dbReference type="GO" id="GO:0005694">
    <property type="term" value="C:chromosome"/>
    <property type="evidence" value="ECO:0007669"/>
    <property type="project" value="InterPro"/>
</dbReference>
<dbReference type="HOGENOM" id="CLU_002929_4_3_9"/>
<comment type="caution">
    <text evidence="14">The sequence shown here is derived from an EMBL/GenBank/DDBJ whole genome shotgun (WGS) entry which is preliminary data.</text>
</comment>
<accession>A0A096DAN1</accession>
<dbReference type="Pfam" id="PF01396">
    <property type="entry name" value="Zn_ribbon_Top1"/>
    <property type="match status" value="3"/>
</dbReference>
<dbReference type="PANTHER" id="PTHR42785">
    <property type="entry name" value="DNA TOPOISOMERASE, TYPE IA, CORE"/>
    <property type="match status" value="1"/>
</dbReference>
<keyword evidence="9 10" id="KW-0413">Isomerase</keyword>
<dbReference type="GO" id="GO:0008270">
    <property type="term" value="F:zinc ion binding"/>
    <property type="evidence" value="ECO:0007669"/>
    <property type="project" value="UniProtKB-KW"/>
</dbReference>
<feature type="domain" description="Topo IA-type catalytic" evidence="13">
    <location>
        <begin position="130"/>
        <end position="561"/>
    </location>
</feature>
<evidence type="ECO:0000256" key="7">
    <source>
        <dbReference type="ARBA" id="ARBA00023029"/>
    </source>
</evidence>
<feature type="site" description="Interaction with DNA" evidence="10">
    <location>
        <position position="140"/>
    </location>
</feature>
<evidence type="ECO:0000256" key="4">
    <source>
        <dbReference type="ARBA" id="ARBA00022771"/>
    </source>
</evidence>
<dbReference type="InterPro" id="IPR034149">
    <property type="entry name" value="TOPRIM_TopoI"/>
</dbReference>
<evidence type="ECO:0000256" key="8">
    <source>
        <dbReference type="ARBA" id="ARBA00023125"/>
    </source>
</evidence>
<dbReference type="SMART" id="SM00493">
    <property type="entry name" value="TOPRIM"/>
    <property type="match status" value="1"/>
</dbReference>
<dbReference type="Gene3D" id="3.30.65.10">
    <property type="entry name" value="Bacterial Topoisomerase I, domain 1"/>
    <property type="match status" value="1"/>
</dbReference>
<evidence type="ECO:0000256" key="2">
    <source>
        <dbReference type="ARBA" id="ARBA00009446"/>
    </source>
</evidence>
<dbReference type="Pfam" id="PF01751">
    <property type="entry name" value="Toprim"/>
    <property type="match status" value="1"/>
</dbReference>
<dbReference type="NCBIfam" id="TIGR01051">
    <property type="entry name" value="topA_bact"/>
    <property type="match status" value="1"/>
</dbReference>
<feature type="region of interest" description="Disordered" evidence="11">
    <location>
        <begin position="706"/>
        <end position="776"/>
    </location>
</feature>
<feature type="active site" description="O-(5'-phospho-DNA)-tyrosine intermediate" evidence="10">
    <location>
        <position position="301"/>
    </location>
</feature>
<dbReference type="Gene3D" id="2.70.20.10">
    <property type="entry name" value="Topoisomerase I, domain 3"/>
    <property type="match status" value="1"/>
</dbReference>
<comment type="function">
    <text evidence="10">Releases the supercoiling and torsional tension of DNA, which is introduced during the DNA replication and transcription, by transiently cleaving and rejoining one strand of the DNA duplex. Introduces a single-strand break via transesterification at a target site in duplex DNA. The scissile phosphodiester is attacked by the catalytic tyrosine of the enzyme, resulting in the formation of a DNA-(5'-phosphotyrosyl)-enzyme intermediate and the expulsion of a 3'-OH DNA strand. The free DNA strand then undergoes passage around the unbroken strand, thus removing DNA supercoils. Finally, in the religation step, the DNA 3'-OH attacks the covalent intermediate to expel the active-site tyrosine and restore the DNA phosphodiester backbone.</text>
</comment>
<gene>
    <name evidence="10" type="primary">topA</name>
    <name evidence="14" type="ORF">HMPREF9460_02753</name>
</gene>
<comment type="similarity">
    <text evidence="2 10">Belongs to the type IA topoisomerase family.</text>
</comment>
<evidence type="ECO:0000259" key="13">
    <source>
        <dbReference type="PROSITE" id="PS52039"/>
    </source>
</evidence>
<dbReference type="SUPFAM" id="SSF56712">
    <property type="entry name" value="Prokaryotic type I DNA topoisomerase"/>
    <property type="match status" value="1"/>
</dbReference>
<evidence type="ECO:0000256" key="3">
    <source>
        <dbReference type="ARBA" id="ARBA00022723"/>
    </source>
</evidence>
<dbReference type="Gene3D" id="1.10.460.10">
    <property type="entry name" value="Topoisomerase I, domain 2"/>
    <property type="match status" value="1"/>
</dbReference>
<dbReference type="Gene3D" id="1.10.290.10">
    <property type="entry name" value="Topoisomerase I, domain 4"/>
    <property type="match status" value="1"/>
</dbReference>
<evidence type="ECO:0000256" key="5">
    <source>
        <dbReference type="ARBA" id="ARBA00022833"/>
    </source>
</evidence>
<feature type="site" description="Interaction with DNA" evidence="10">
    <location>
        <position position="34"/>
    </location>
</feature>
<dbReference type="EC" id="5.6.2.1" evidence="10"/>
<feature type="compositionally biased region" description="Basic residues" evidence="11">
    <location>
        <begin position="758"/>
        <end position="770"/>
    </location>
</feature>
<dbReference type="CDD" id="cd03363">
    <property type="entry name" value="TOPRIM_TopoIA_TopoI"/>
    <property type="match status" value="1"/>
</dbReference>
<proteinExistence type="inferred from homology"/>
<dbReference type="GO" id="GO:0006265">
    <property type="term" value="P:DNA topological change"/>
    <property type="evidence" value="ECO:0007669"/>
    <property type="project" value="UniProtKB-UniRule"/>
</dbReference>
<dbReference type="InterPro" id="IPR005733">
    <property type="entry name" value="TopoI_bac-type"/>
</dbReference>
<evidence type="ECO:0000256" key="9">
    <source>
        <dbReference type="ARBA" id="ARBA00023235"/>
    </source>
</evidence>
<dbReference type="InterPro" id="IPR013497">
    <property type="entry name" value="Topo_IA_cen"/>
</dbReference>
<dbReference type="PANTHER" id="PTHR42785:SF1">
    <property type="entry name" value="DNA TOPOISOMERASE"/>
    <property type="match status" value="1"/>
</dbReference>
<feature type="compositionally biased region" description="Low complexity" evidence="11">
    <location>
        <begin position="744"/>
        <end position="757"/>
    </location>
</feature>
<feature type="site" description="Interaction with DNA" evidence="10">
    <location>
        <position position="141"/>
    </location>
</feature>
<sequence>MAKSNLVIVESPAKAKTIGKYLGPGYEVKASMGHVRDLPKSKLGVDVEHGFELNYQPIKGKEEVIDELKKSAKKSEKVFLATDPDREGEAISWHLKEMLGIPDDKTYRVTFNEITKKVVNDSIAHPRAIDMDLVNAQQARRVLDRIVGYQISPLLWKKIRRGLSAGRVQSVATRLVCEREADIKAFVPQEYWSLDADLSRIAPNLGQFKASFYGREKKVELNSEAEVNAVMEAVKNAPFAVTGVKRQDKQRNPAPPFITSTLQQEASRKLNMTPRRTMSIAQQLYEGVDIEGEGTVGLITYMRTDSLRLSDEATAAAKDFILARYGADYYPGKARVYKTKSGAQDAHEAIRPSNVNLTPEDIKKSLTAEQYKLYKLIWSRFLACQMASAVYDSVSIEVASAGYTFRATHSALKFSGYTAVYVEGKDEEEEIFQSPLPDLKEGEALKLEALKPDQHFTQPPSRYTEATLIKALEEKGIGRPSTYAPTISTILDREYVVKEGRNLRPTPLGEVVTGLMKDKFTDIVDTAFTATMEERLDEVETGKVDWKSLLGDFYGDFEQELQKAEADLDGERIKVPDEVSDVICPKCGRNLVYKSGRFGRFLACPGWPECDHTQPIVIEMPGKCPKCGGKILKKTSKRGYAYYGCENNSSKDEAKRCDFMTWDVPVKETCPECGHTLFKKSGRGFKKPFCINPECPNFLPEDQRGYKKKAASAESPAEGAPPEEEKKPAQKAAAKKTAAKKPAAKTAAAKKTAAPKKTAAKKPTAKKAAAKTKSEA</sequence>
<evidence type="ECO:0000256" key="6">
    <source>
        <dbReference type="ARBA" id="ARBA00022842"/>
    </source>
</evidence>
<dbReference type="InterPro" id="IPR003602">
    <property type="entry name" value="Topo_IA_DNA-bd_dom"/>
</dbReference>